<evidence type="ECO:0000259" key="2">
    <source>
        <dbReference type="Pfam" id="PF14237"/>
    </source>
</evidence>
<feature type="transmembrane region" description="Helical" evidence="1">
    <location>
        <begin position="142"/>
        <end position="161"/>
    </location>
</feature>
<comment type="caution">
    <text evidence="3">The sequence shown here is derived from an EMBL/GenBank/DDBJ whole genome shotgun (WGS) entry which is preliminary data.</text>
</comment>
<dbReference type="InterPro" id="IPR019690">
    <property type="entry name" value="DUF2569"/>
</dbReference>
<dbReference type="AlphaFoldDB" id="A0A562QZ79"/>
<dbReference type="Pfam" id="PF14237">
    <property type="entry name" value="GYF_2"/>
    <property type="match status" value="1"/>
</dbReference>
<dbReference type="Proteomes" id="UP000316291">
    <property type="component" value="Unassembled WGS sequence"/>
</dbReference>
<keyword evidence="1" id="KW-1133">Transmembrane helix</keyword>
<feature type="domain" description="GYF" evidence="2">
    <location>
        <begin position="5"/>
        <end position="53"/>
    </location>
</feature>
<organism evidence="3 4">
    <name type="scientific">Bradyrhizobium huanghuaihaiense</name>
    <dbReference type="NCBI Taxonomy" id="990078"/>
    <lineage>
        <taxon>Bacteria</taxon>
        <taxon>Pseudomonadati</taxon>
        <taxon>Pseudomonadota</taxon>
        <taxon>Alphaproteobacteria</taxon>
        <taxon>Hyphomicrobiales</taxon>
        <taxon>Nitrobacteraceae</taxon>
        <taxon>Bradyrhizobium</taxon>
    </lineage>
</organism>
<keyword evidence="1" id="KW-0812">Transmembrane</keyword>
<dbReference type="EMBL" id="VLLA01000024">
    <property type="protein sequence ID" value="TWI61644.1"/>
    <property type="molecule type" value="Genomic_DNA"/>
</dbReference>
<accession>A0A562QZ79</accession>
<sequence length="240" mass="26410">MADLWFYADGGQRRGPMPISELVTLLSRIADPRRVLVRRHGVENWTPAGEVHEIAQQLLQSPPPDPASPPVEVIREPAIPAEDAAAFKNVQPEPTGISGWLGLLAFGQVIGTMRLVVSIAQYVQSISDDVWAVFSIEIRGEIALNGALICLAIWTTVLLFIQSRRFPAFFIAQMICALLIPVIDRVWIASIFSVALNRPFTDFLAVGPAEVGRMIVGVISAAVWIPYVLRSRRVANTFTE</sequence>
<dbReference type="RefSeq" id="WP_018644124.1">
    <property type="nucleotide sequence ID" value="NZ_VLLA01000024.1"/>
</dbReference>
<evidence type="ECO:0000313" key="3">
    <source>
        <dbReference type="EMBL" id="TWI61644.1"/>
    </source>
</evidence>
<name>A0A562QZ79_9BRAD</name>
<dbReference type="InterPro" id="IPR025640">
    <property type="entry name" value="GYF_2"/>
</dbReference>
<keyword evidence="4" id="KW-1185">Reference proteome</keyword>
<evidence type="ECO:0000256" key="1">
    <source>
        <dbReference type="SAM" id="Phobius"/>
    </source>
</evidence>
<feature type="transmembrane region" description="Helical" evidence="1">
    <location>
        <begin position="168"/>
        <end position="191"/>
    </location>
</feature>
<evidence type="ECO:0000313" key="4">
    <source>
        <dbReference type="Proteomes" id="UP000316291"/>
    </source>
</evidence>
<dbReference type="Pfam" id="PF10754">
    <property type="entry name" value="DUF2569"/>
    <property type="match status" value="1"/>
</dbReference>
<reference evidence="3 4" key="1">
    <citation type="journal article" date="2015" name="Stand. Genomic Sci.">
        <title>Genomic Encyclopedia of Bacterial and Archaeal Type Strains, Phase III: the genomes of soil and plant-associated and newly described type strains.</title>
        <authorList>
            <person name="Whitman W.B."/>
            <person name="Woyke T."/>
            <person name="Klenk H.P."/>
            <person name="Zhou Y."/>
            <person name="Lilburn T.G."/>
            <person name="Beck B.J."/>
            <person name="De Vos P."/>
            <person name="Vandamme P."/>
            <person name="Eisen J.A."/>
            <person name="Garrity G."/>
            <person name="Hugenholtz P."/>
            <person name="Kyrpides N.C."/>
        </authorList>
    </citation>
    <scope>NUCLEOTIDE SEQUENCE [LARGE SCALE GENOMIC DNA]</scope>
    <source>
        <strain evidence="3 4">CGMCC 1.10948</strain>
    </source>
</reference>
<dbReference type="OrthoDB" id="9155572at2"/>
<proteinExistence type="predicted"/>
<feature type="transmembrane region" description="Helical" evidence="1">
    <location>
        <begin position="211"/>
        <end position="229"/>
    </location>
</feature>
<gene>
    <name evidence="3" type="ORF">IQ16_06945</name>
</gene>
<keyword evidence="1" id="KW-0472">Membrane</keyword>
<protein>
    <submittedName>
        <fullName evidence="3">Uncharacterized protein DUF4339</fullName>
    </submittedName>
</protein>